<evidence type="ECO:0000313" key="2">
    <source>
        <dbReference type="EMBL" id="ELU04980.1"/>
    </source>
</evidence>
<dbReference type="EnsemblMetazoa" id="CapteT94766">
    <property type="protein sequence ID" value="CapteP94766"/>
    <property type="gene ID" value="CapteG94766"/>
</dbReference>
<dbReference type="EMBL" id="AMQN01044489">
    <property type="status" value="NOT_ANNOTATED_CDS"/>
    <property type="molecule type" value="Genomic_DNA"/>
</dbReference>
<dbReference type="EMBL" id="KB301903">
    <property type="protein sequence ID" value="ELU04980.1"/>
    <property type="molecule type" value="Genomic_DNA"/>
</dbReference>
<evidence type="ECO:0000256" key="1">
    <source>
        <dbReference type="SAM" id="MobiDB-lite"/>
    </source>
</evidence>
<proteinExistence type="predicted"/>
<feature type="compositionally biased region" description="Basic and acidic residues" evidence="1">
    <location>
        <begin position="64"/>
        <end position="74"/>
    </location>
</feature>
<keyword evidence="4" id="KW-1185">Reference proteome</keyword>
<accession>R7UFJ1</accession>
<dbReference type="HOGENOM" id="CLU_159707_0_0_1"/>
<sequence>TLSSKFFSTFPHGTCSLSDLPWYLALDGVYHPLWAAFSNNPTPETGGARASGSLTGLTPSMARTNDHEDLDRLPPAHYQSLTPQFPPPIRTGDSALGSSRFTRRY</sequence>
<protein>
    <submittedName>
        <fullName evidence="2 3">Uncharacterized protein</fullName>
    </submittedName>
</protein>
<dbReference type="OrthoDB" id="6263360at2759"/>
<feature type="compositionally biased region" description="Polar residues" evidence="1">
    <location>
        <begin position="96"/>
        <end position="105"/>
    </location>
</feature>
<feature type="compositionally biased region" description="Polar residues" evidence="1">
    <location>
        <begin position="52"/>
        <end position="63"/>
    </location>
</feature>
<dbReference type="PANTHER" id="PTHR47188:SF1">
    <property type="entry name" value="PROTEIN TAR1"/>
    <property type="match status" value="1"/>
</dbReference>
<evidence type="ECO:0000313" key="4">
    <source>
        <dbReference type="Proteomes" id="UP000014760"/>
    </source>
</evidence>
<organism evidence="2">
    <name type="scientific">Capitella teleta</name>
    <name type="common">Polychaete worm</name>
    <dbReference type="NCBI Taxonomy" id="283909"/>
    <lineage>
        <taxon>Eukaryota</taxon>
        <taxon>Metazoa</taxon>
        <taxon>Spiralia</taxon>
        <taxon>Lophotrochozoa</taxon>
        <taxon>Annelida</taxon>
        <taxon>Polychaeta</taxon>
        <taxon>Sedentaria</taxon>
        <taxon>Scolecida</taxon>
        <taxon>Capitellidae</taxon>
        <taxon>Capitella</taxon>
    </lineage>
</organism>
<dbReference type="InterPro" id="IPR044792">
    <property type="entry name" value="TAR1"/>
</dbReference>
<dbReference type="AlphaFoldDB" id="R7UFJ1"/>
<dbReference type="GO" id="GO:0043457">
    <property type="term" value="P:regulation of cellular respiration"/>
    <property type="evidence" value="ECO:0007669"/>
    <property type="project" value="InterPro"/>
</dbReference>
<gene>
    <name evidence="2" type="ORF">CAPTEDRAFT_94766</name>
</gene>
<feature type="region of interest" description="Disordered" evidence="1">
    <location>
        <begin position="41"/>
        <end position="105"/>
    </location>
</feature>
<name>R7UFJ1_CAPTE</name>
<feature type="non-terminal residue" evidence="2">
    <location>
        <position position="1"/>
    </location>
</feature>
<reference evidence="3" key="3">
    <citation type="submission" date="2015-06" db="UniProtKB">
        <authorList>
            <consortium name="EnsemblMetazoa"/>
        </authorList>
    </citation>
    <scope>IDENTIFICATION</scope>
</reference>
<dbReference type="Proteomes" id="UP000014760">
    <property type="component" value="Unassembled WGS sequence"/>
</dbReference>
<dbReference type="PANTHER" id="PTHR47188">
    <property type="entry name" value="PROTEIN TAR1"/>
    <property type="match status" value="1"/>
</dbReference>
<reference evidence="2 4" key="2">
    <citation type="journal article" date="2013" name="Nature">
        <title>Insights into bilaterian evolution from three spiralian genomes.</title>
        <authorList>
            <person name="Simakov O."/>
            <person name="Marletaz F."/>
            <person name="Cho S.J."/>
            <person name="Edsinger-Gonzales E."/>
            <person name="Havlak P."/>
            <person name="Hellsten U."/>
            <person name="Kuo D.H."/>
            <person name="Larsson T."/>
            <person name="Lv J."/>
            <person name="Arendt D."/>
            <person name="Savage R."/>
            <person name="Osoegawa K."/>
            <person name="de Jong P."/>
            <person name="Grimwood J."/>
            <person name="Chapman J.A."/>
            <person name="Shapiro H."/>
            <person name="Aerts A."/>
            <person name="Otillar R.P."/>
            <person name="Terry A.Y."/>
            <person name="Boore J.L."/>
            <person name="Grigoriev I.V."/>
            <person name="Lindberg D.R."/>
            <person name="Seaver E.C."/>
            <person name="Weisblat D.A."/>
            <person name="Putnam N.H."/>
            <person name="Rokhsar D.S."/>
        </authorList>
    </citation>
    <scope>NUCLEOTIDE SEQUENCE</scope>
    <source>
        <strain evidence="2 4">I ESC-2004</strain>
    </source>
</reference>
<evidence type="ECO:0000313" key="3">
    <source>
        <dbReference type="EnsemblMetazoa" id="CapteP94766"/>
    </source>
</evidence>
<reference evidence="4" key="1">
    <citation type="submission" date="2012-12" db="EMBL/GenBank/DDBJ databases">
        <authorList>
            <person name="Hellsten U."/>
            <person name="Grimwood J."/>
            <person name="Chapman J.A."/>
            <person name="Shapiro H."/>
            <person name="Aerts A."/>
            <person name="Otillar R.P."/>
            <person name="Terry A.Y."/>
            <person name="Boore J.L."/>
            <person name="Simakov O."/>
            <person name="Marletaz F."/>
            <person name="Cho S.-J."/>
            <person name="Edsinger-Gonzales E."/>
            <person name="Havlak P."/>
            <person name="Kuo D.-H."/>
            <person name="Larsson T."/>
            <person name="Lv J."/>
            <person name="Arendt D."/>
            <person name="Savage R."/>
            <person name="Osoegawa K."/>
            <person name="de Jong P."/>
            <person name="Lindberg D.R."/>
            <person name="Seaver E.C."/>
            <person name="Weisblat D.A."/>
            <person name="Putnam N.H."/>
            <person name="Grigoriev I.V."/>
            <person name="Rokhsar D.S."/>
        </authorList>
    </citation>
    <scope>NUCLEOTIDE SEQUENCE</scope>
    <source>
        <strain evidence="4">I ESC-2004</strain>
    </source>
</reference>